<keyword evidence="2" id="KW-0812">Transmembrane</keyword>
<dbReference type="EMBL" id="LSRX01000460">
    <property type="protein sequence ID" value="OLP96621.1"/>
    <property type="molecule type" value="Genomic_DNA"/>
</dbReference>
<feature type="transmembrane region" description="Helical" evidence="2">
    <location>
        <begin position="233"/>
        <end position="251"/>
    </location>
</feature>
<name>A0A1Q9DN71_SYMMI</name>
<keyword evidence="4" id="KW-1185">Reference proteome</keyword>
<dbReference type="OrthoDB" id="446694at2759"/>
<evidence type="ECO:0000313" key="4">
    <source>
        <dbReference type="Proteomes" id="UP000186817"/>
    </source>
</evidence>
<dbReference type="Proteomes" id="UP000186817">
    <property type="component" value="Unassembled WGS sequence"/>
</dbReference>
<evidence type="ECO:0000256" key="1">
    <source>
        <dbReference type="SAM" id="MobiDB-lite"/>
    </source>
</evidence>
<comment type="caution">
    <text evidence="3">The sequence shown here is derived from an EMBL/GenBank/DDBJ whole genome shotgun (WGS) entry which is preliminary data.</text>
</comment>
<feature type="compositionally biased region" description="Acidic residues" evidence="1">
    <location>
        <begin position="1"/>
        <end position="12"/>
    </location>
</feature>
<keyword evidence="2" id="KW-1133">Transmembrane helix</keyword>
<organism evidence="3 4">
    <name type="scientific">Symbiodinium microadriaticum</name>
    <name type="common">Dinoflagellate</name>
    <name type="synonym">Zooxanthella microadriatica</name>
    <dbReference type="NCBI Taxonomy" id="2951"/>
    <lineage>
        <taxon>Eukaryota</taxon>
        <taxon>Sar</taxon>
        <taxon>Alveolata</taxon>
        <taxon>Dinophyceae</taxon>
        <taxon>Suessiales</taxon>
        <taxon>Symbiodiniaceae</taxon>
        <taxon>Symbiodinium</taxon>
    </lineage>
</organism>
<feature type="transmembrane region" description="Helical" evidence="2">
    <location>
        <begin position="148"/>
        <end position="170"/>
    </location>
</feature>
<evidence type="ECO:0000256" key="2">
    <source>
        <dbReference type="SAM" id="Phobius"/>
    </source>
</evidence>
<keyword evidence="2" id="KW-0472">Membrane</keyword>
<sequence length="252" mass="27678">MKDENQNGDEEDQQIRPPHEYEDEDEGGDPAPPPANCLLAVWSVDVWLCFTTCMDPTPGAGLEEEEDTQRWMIFVAAAATSFLSFATASGMVLILAYIHSHLLLGLDRVLDCWVADMVDTSDFIKGVRSWNSIQALLKSASRELASSFLMLQAFGSLGLMVFLTGLFLIATRLCFHGAALTEKCRNIPALVNQIPGEAVDSSRQYLVRFISDSAAGFILKGVTLTQATFQRQVYVIGTLFSGSLGVLLRIYL</sequence>
<accession>A0A1Q9DN71</accession>
<evidence type="ECO:0000313" key="3">
    <source>
        <dbReference type="EMBL" id="OLP96621.1"/>
    </source>
</evidence>
<feature type="transmembrane region" description="Helical" evidence="2">
    <location>
        <begin position="71"/>
        <end position="98"/>
    </location>
</feature>
<protein>
    <submittedName>
        <fullName evidence="3">Uncharacterized protein</fullName>
    </submittedName>
</protein>
<gene>
    <name evidence="3" type="ORF">AK812_SmicGene21129</name>
</gene>
<reference evidence="3 4" key="1">
    <citation type="submission" date="2016-02" db="EMBL/GenBank/DDBJ databases">
        <title>Genome analysis of coral dinoflagellate symbionts highlights evolutionary adaptations to a symbiotic lifestyle.</title>
        <authorList>
            <person name="Aranda M."/>
            <person name="Li Y."/>
            <person name="Liew Y.J."/>
            <person name="Baumgarten S."/>
            <person name="Simakov O."/>
            <person name="Wilson M."/>
            <person name="Piel J."/>
            <person name="Ashoor H."/>
            <person name="Bougouffa S."/>
            <person name="Bajic V.B."/>
            <person name="Ryu T."/>
            <person name="Ravasi T."/>
            <person name="Bayer T."/>
            <person name="Micklem G."/>
            <person name="Kim H."/>
            <person name="Bhak J."/>
            <person name="Lajeunesse T.C."/>
            <person name="Voolstra C.R."/>
        </authorList>
    </citation>
    <scope>NUCLEOTIDE SEQUENCE [LARGE SCALE GENOMIC DNA]</scope>
    <source>
        <strain evidence="3 4">CCMP2467</strain>
    </source>
</reference>
<feature type="region of interest" description="Disordered" evidence="1">
    <location>
        <begin position="1"/>
        <end position="32"/>
    </location>
</feature>
<dbReference type="AlphaFoldDB" id="A0A1Q9DN71"/>
<proteinExistence type="predicted"/>